<reference evidence="1 2" key="1">
    <citation type="journal article" date="2018" name="Int. J. Syst. Evol. Microbiol.">
        <title>Lactobacillus bambusae sp. nov., isolated from a traditional fermented Ma-bamboo shoots of Taiwan.</title>
        <authorList>
            <person name="Wang L.-T."/>
        </authorList>
    </citation>
    <scope>NUCLEOTIDE SEQUENCE [LARGE SCALE GENOMIC DNA]</scope>
    <source>
        <strain evidence="1 2">BS-W1</strain>
    </source>
</reference>
<dbReference type="SUPFAM" id="SSF143100">
    <property type="entry name" value="TTHA1013/TTHA0281-like"/>
    <property type="match status" value="1"/>
</dbReference>
<protein>
    <recommendedName>
        <fullName evidence="3">HicB family protein</fullName>
    </recommendedName>
</protein>
<organism evidence="1 2">
    <name type="scientific">Levilactobacillus bambusae</name>
    <dbReference type="NCBI Taxonomy" id="2024736"/>
    <lineage>
        <taxon>Bacteria</taxon>
        <taxon>Bacillati</taxon>
        <taxon>Bacillota</taxon>
        <taxon>Bacilli</taxon>
        <taxon>Lactobacillales</taxon>
        <taxon>Lactobacillaceae</taxon>
        <taxon>Levilactobacillus</taxon>
    </lineage>
</organism>
<evidence type="ECO:0000313" key="1">
    <source>
        <dbReference type="EMBL" id="PWF99763.1"/>
    </source>
</evidence>
<dbReference type="Proteomes" id="UP000245080">
    <property type="component" value="Unassembled WGS sequence"/>
</dbReference>
<evidence type="ECO:0000313" key="2">
    <source>
        <dbReference type="Proteomes" id="UP000245080"/>
    </source>
</evidence>
<comment type="caution">
    <text evidence="1">The sequence shown here is derived from an EMBL/GenBank/DDBJ whole genome shotgun (WGS) entry which is preliminary data.</text>
</comment>
<dbReference type="EMBL" id="QCXQ01000003">
    <property type="protein sequence ID" value="PWF99763.1"/>
    <property type="molecule type" value="Genomic_DNA"/>
</dbReference>
<dbReference type="OrthoDB" id="5419659at2"/>
<dbReference type="InterPro" id="IPR035069">
    <property type="entry name" value="TTHA1013/TTHA0281-like"/>
</dbReference>
<sequence length="89" mass="9890">MVNHLVTYPVILEPEASGYSVFVPDICGQNVSAASETDAITHARQLMAQQLLTRDTLPEATALKELQVLPDQRVLMVTVDLDKYRVMYG</sequence>
<gene>
    <name evidence="1" type="ORF">DCM90_06795</name>
</gene>
<dbReference type="AlphaFoldDB" id="A0A2V1MXI2"/>
<dbReference type="Gene3D" id="3.30.160.250">
    <property type="match status" value="1"/>
</dbReference>
<name>A0A2V1MXI2_9LACO</name>
<proteinExistence type="predicted"/>
<accession>A0A2V1MXI2</accession>
<keyword evidence="2" id="KW-1185">Reference proteome</keyword>
<evidence type="ECO:0008006" key="3">
    <source>
        <dbReference type="Google" id="ProtNLM"/>
    </source>
</evidence>
<dbReference type="RefSeq" id="WP_109250618.1">
    <property type="nucleotide sequence ID" value="NZ_QCXQ01000003.1"/>
</dbReference>